<keyword evidence="11" id="KW-1185">Reference proteome</keyword>
<dbReference type="Proteomes" id="UP000298030">
    <property type="component" value="Unassembled WGS sequence"/>
</dbReference>
<reference evidence="10 11" key="1">
    <citation type="journal article" date="2019" name="Nat. Ecol. Evol.">
        <title>Megaphylogeny resolves global patterns of mushroom evolution.</title>
        <authorList>
            <person name="Varga T."/>
            <person name="Krizsan K."/>
            <person name="Foldi C."/>
            <person name="Dima B."/>
            <person name="Sanchez-Garcia M."/>
            <person name="Sanchez-Ramirez S."/>
            <person name="Szollosi G.J."/>
            <person name="Szarkandi J.G."/>
            <person name="Papp V."/>
            <person name="Albert L."/>
            <person name="Andreopoulos W."/>
            <person name="Angelini C."/>
            <person name="Antonin V."/>
            <person name="Barry K.W."/>
            <person name="Bougher N.L."/>
            <person name="Buchanan P."/>
            <person name="Buyck B."/>
            <person name="Bense V."/>
            <person name="Catcheside P."/>
            <person name="Chovatia M."/>
            <person name="Cooper J."/>
            <person name="Damon W."/>
            <person name="Desjardin D."/>
            <person name="Finy P."/>
            <person name="Geml J."/>
            <person name="Haridas S."/>
            <person name="Hughes K."/>
            <person name="Justo A."/>
            <person name="Karasinski D."/>
            <person name="Kautmanova I."/>
            <person name="Kiss B."/>
            <person name="Kocsube S."/>
            <person name="Kotiranta H."/>
            <person name="LaButti K.M."/>
            <person name="Lechner B.E."/>
            <person name="Liimatainen K."/>
            <person name="Lipzen A."/>
            <person name="Lukacs Z."/>
            <person name="Mihaltcheva S."/>
            <person name="Morgado L.N."/>
            <person name="Niskanen T."/>
            <person name="Noordeloos M.E."/>
            <person name="Ohm R.A."/>
            <person name="Ortiz-Santana B."/>
            <person name="Ovrebo C."/>
            <person name="Racz N."/>
            <person name="Riley R."/>
            <person name="Savchenko A."/>
            <person name="Shiryaev A."/>
            <person name="Soop K."/>
            <person name="Spirin V."/>
            <person name="Szebenyi C."/>
            <person name="Tomsovsky M."/>
            <person name="Tulloss R.E."/>
            <person name="Uehling J."/>
            <person name="Grigoriev I.V."/>
            <person name="Vagvolgyi C."/>
            <person name="Papp T."/>
            <person name="Martin F.M."/>
            <person name="Miettinen O."/>
            <person name="Hibbett D.S."/>
            <person name="Nagy L.G."/>
        </authorList>
    </citation>
    <scope>NUCLEOTIDE SEQUENCE [LARGE SCALE GENOMIC DNA]</scope>
    <source>
        <strain evidence="10 11">FP101781</strain>
    </source>
</reference>
<dbReference type="Gene3D" id="1.10.489.10">
    <property type="entry name" value="Chloroperoxidase-like"/>
    <property type="match status" value="1"/>
</dbReference>
<feature type="compositionally biased region" description="Polar residues" evidence="8">
    <location>
        <begin position="286"/>
        <end position="296"/>
    </location>
</feature>
<keyword evidence="6" id="KW-0408">Iron</keyword>
<dbReference type="EMBL" id="QPFP01000014">
    <property type="protein sequence ID" value="TEB32737.1"/>
    <property type="molecule type" value="Genomic_DNA"/>
</dbReference>
<keyword evidence="3" id="KW-0349">Heme</keyword>
<evidence type="ECO:0000256" key="1">
    <source>
        <dbReference type="ARBA" id="ARBA00001970"/>
    </source>
</evidence>
<comment type="caution">
    <text evidence="10">The sequence shown here is derived from an EMBL/GenBank/DDBJ whole genome shotgun (WGS) entry which is preliminary data.</text>
</comment>
<dbReference type="GO" id="GO:0046872">
    <property type="term" value="F:metal ion binding"/>
    <property type="evidence" value="ECO:0007669"/>
    <property type="project" value="UniProtKB-KW"/>
</dbReference>
<comment type="cofactor">
    <cofactor evidence="1">
        <name>heme b</name>
        <dbReference type="ChEBI" id="CHEBI:60344"/>
    </cofactor>
</comment>
<evidence type="ECO:0000256" key="8">
    <source>
        <dbReference type="SAM" id="MobiDB-lite"/>
    </source>
</evidence>
<evidence type="ECO:0000256" key="5">
    <source>
        <dbReference type="ARBA" id="ARBA00023002"/>
    </source>
</evidence>
<evidence type="ECO:0000259" key="9">
    <source>
        <dbReference type="PROSITE" id="PS51405"/>
    </source>
</evidence>
<protein>
    <submittedName>
        <fullName evidence="10">Cloroperoxidase</fullName>
    </submittedName>
</protein>
<evidence type="ECO:0000256" key="7">
    <source>
        <dbReference type="ARBA" id="ARBA00025795"/>
    </source>
</evidence>
<comment type="similarity">
    <text evidence="7">Belongs to the chloroperoxidase family.</text>
</comment>
<name>A0A4Y7TEY5_COPMI</name>
<dbReference type="Pfam" id="PF01328">
    <property type="entry name" value="Peroxidase_2"/>
    <property type="match status" value="1"/>
</dbReference>
<dbReference type="PANTHER" id="PTHR33577">
    <property type="entry name" value="STERIGMATOCYSTIN BIOSYNTHESIS PEROXIDASE STCC-RELATED"/>
    <property type="match status" value="1"/>
</dbReference>
<dbReference type="InterPro" id="IPR000028">
    <property type="entry name" value="Chloroperoxidase"/>
</dbReference>
<dbReference type="GO" id="GO:0004601">
    <property type="term" value="F:peroxidase activity"/>
    <property type="evidence" value="ECO:0007669"/>
    <property type="project" value="UniProtKB-KW"/>
</dbReference>
<sequence>MAALKKAAFMAKVMALDAGQGSVTPHGSLGADGKWPEFVPAKEGDSRCSCPALNAMANHGILPHDGKDISFIEMGDLIRATYNFSPSFCLFVPKYAANMLNKDYHNDRFDLKDLDLHNGIEHDASLCRVDSALEPDQSKIPVEMIKALLAEATGKDADGKPLLTIEDLSRFSARRRVEARETNPDFTLEKIHKSFGSSNASTLLTVFGGRVEDIETVLLEERLPDGWESRVLERYGLTIITFNLKAVNKVEKGIDEAKFIAEREDKKNLKILDELEDEGVEGQSEEGASSAQHAAN</sequence>
<evidence type="ECO:0000256" key="4">
    <source>
        <dbReference type="ARBA" id="ARBA00022723"/>
    </source>
</evidence>
<evidence type="ECO:0000256" key="6">
    <source>
        <dbReference type="ARBA" id="ARBA00023004"/>
    </source>
</evidence>
<keyword evidence="5" id="KW-0560">Oxidoreductase</keyword>
<feature type="domain" description="Heme haloperoxidase family profile" evidence="9">
    <location>
        <begin position="34"/>
        <end position="244"/>
    </location>
</feature>
<organism evidence="10 11">
    <name type="scientific">Coprinellus micaceus</name>
    <name type="common">Glistening ink-cap mushroom</name>
    <name type="synonym">Coprinus micaceus</name>
    <dbReference type="NCBI Taxonomy" id="71717"/>
    <lineage>
        <taxon>Eukaryota</taxon>
        <taxon>Fungi</taxon>
        <taxon>Dikarya</taxon>
        <taxon>Basidiomycota</taxon>
        <taxon>Agaricomycotina</taxon>
        <taxon>Agaricomycetes</taxon>
        <taxon>Agaricomycetidae</taxon>
        <taxon>Agaricales</taxon>
        <taxon>Agaricineae</taxon>
        <taxon>Psathyrellaceae</taxon>
        <taxon>Coprinellus</taxon>
    </lineage>
</organism>
<feature type="region of interest" description="Disordered" evidence="8">
    <location>
        <begin position="274"/>
        <end position="296"/>
    </location>
</feature>
<dbReference type="STRING" id="71717.A0A4Y7TEY5"/>
<evidence type="ECO:0000313" key="11">
    <source>
        <dbReference type="Proteomes" id="UP000298030"/>
    </source>
</evidence>
<dbReference type="SUPFAM" id="SSF47571">
    <property type="entry name" value="Cloroperoxidase"/>
    <property type="match status" value="1"/>
</dbReference>
<evidence type="ECO:0000256" key="3">
    <source>
        <dbReference type="ARBA" id="ARBA00022617"/>
    </source>
</evidence>
<evidence type="ECO:0000313" key="10">
    <source>
        <dbReference type="EMBL" id="TEB32737.1"/>
    </source>
</evidence>
<gene>
    <name evidence="10" type="ORF">FA13DRAFT_1731241</name>
</gene>
<accession>A0A4Y7TEY5</accession>
<proteinExistence type="inferred from homology"/>
<evidence type="ECO:0000256" key="2">
    <source>
        <dbReference type="ARBA" id="ARBA00022559"/>
    </source>
</evidence>
<feature type="compositionally biased region" description="Acidic residues" evidence="8">
    <location>
        <begin position="274"/>
        <end position="284"/>
    </location>
</feature>
<dbReference type="PANTHER" id="PTHR33577:SF18">
    <property type="entry name" value="HEME HALOPEROXIDASE FAMILY PROFILE DOMAIN-CONTAINING PROTEIN"/>
    <property type="match status" value="1"/>
</dbReference>
<dbReference type="OrthoDB" id="407298at2759"/>
<keyword evidence="2 10" id="KW-0575">Peroxidase</keyword>
<dbReference type="PROSITE" id="PS51405">
    <property type="entry name" value="HEME_HALOPEROXIDASE"/>
    <property type="match status" value="1"/>
</dbReference>
<dbReference type="AlphaFoldDB" id="A0A4Y7TEY5"/>
<keyword evidence="4" id="KW-0479">Metal-binding</keyword>
<dbReference type="InterPro" id="IPR036851">
    <property type="entry name" value="Chloroperoxidase-like_sf"/>
</dbReference>